<dbReference type="FunFam" id="3.40.50.150:FF:000109">
    <property type="entry name" value="rRNA adenine N(6)-methyltransferase"/>
    <property type="match status" value="1"/>
</dbReference>
<feature type="binding site" evidence="11">
    <location>
        <position position="110"/>
    </location>
    <ligand>
        <name>S-adenosyl-L-methionine</name>
        <dbReference type="ChEBI" id="CHEBI:59789"/>
    </ligand>
</feature>
<dbReference type="InterPro" id="IPR029063">
    <property type="entry name" value="SAM-dependent_MTases_sf"/>
</dbReference>
<dbReference type="PANTHER" id="PTHR11727:SF17">
    <property type="entry name" value="DIMETHYLADENOSINE TRANSFERASE 1, MITOCHONDRIAL"/>
    <property type="match status" value="1"/>
</dbReference>
<evidence type="ECO:0000256" key="7">
    <source>
        <dbReference type="ARBA" id="ARBA00022946"/>
    </source>
</evidence>
<keyword evidence="3 11" id="KW-0489">Methyltransferase</keyword>
<dbReference type="FunFam" id="1.10.8.100:FF:000006">
    <property type="entry name" value="rRNA adenine N(6)-methyltransferase"/>
    <property type="match status" value="1"/>
</dbReference>
<dbReference type="Proteomes" id="UP000677054">
    <property type="component" value="Unassembled WGS sequence"/>
</dbReference>
<name>A0A7R9FR35_9CRUS</name>
<gene>
    <name evidence="14" type="ORF">DSTB1V02_LOCUS11581</name>
</gene>
<evidence type="ECO:0000259" key="13">
    <source>
        <dbReference type="SMART" id="SM00650"/>
    </source>
</evidence>
<evidence type="ECO:0000256" key="12">
    <source>
        <dbReference type="RuleBase" id="RU362106"/>
    </source>
</evidence>
<evidence type="ECO:0000256" key="5">
    <source>
        <dbReference type="ARBA" id="ARBA00022691"/>
    </source>
</evidence>
<keyword evidence="8" id="KW-0805">Transcription regulation</keyword>
<evidence type="ECO:0000256" key="4">
    <source>
        <dbReference type="ARBA" id="ARBA00022679"/>
    </source>
</evidence>
<dbReference type="Gene3D" id="1.10.8.100">
    <property type="entry name" value="Ribosomal RNA adenine dimethylase-like, domain 2"/>
    <property type="match status" value="1"/>
</dbReference>
<evidence type="ECO:0000313" key="14">
    <source>
        <dbReference type="EMBL" id="CAD7251819.1"/>
    </source>
</evidence>
<dbReference type="PANTHER" id="PTHR11727">
    <property type="entry name" value="DIMETHYLADENOSINE TRANSFERASE"/>
    <property type="match status" value="1"/>
</dbReference>
<dbReference type="Gene3D" id="3.40.50.150">
    <property type="entry name" value="Vaccinia Virus protein VP39"/>
    <property type="match status" value="1"/>
</dbReference>
<keyword evidence="15" id="KW-1185">Reference proteome</keyword>
<protein>
    <recommendedName>
        <fullName evidence="12">rRNA adenine N(6)-methyltransferase</fullName>
        <ecNumber evidence="12">2.1.1.-</ecNumber>
    </recommendedName>
</protein>
<evidence type="ECO:0000256" key="8">
    <source>
        <dbReference type="ARBA" id="ARBA00023015"/>
    </source>
</evidence>
<dbReference type="InterPro" id="IPR011530">
    <property type="entry name" value="rRNA_adenine_dimethylase"/>
</dbReference>
<dbReference type="GO" id="GO:0000179">
    <property type="term" value="F:rRNA (adenine-N6,N6-)-dimethyltransferase activity"/>
    <property type="evidence" value="ECO:0007669"/>
    <property type="project" value="UniProtKB-UniRule"/>
</dbReference>
<organism evidence="14">
    <name type="scientific">Darwinula stevensoni</name>
    <dbReference type="NCBI Taxonomy" id="69355"/>
    <lineage>
        <taxon>Eukaryota</taxon>
        <taxon>Metazoa</taxon>
        <taxon>Ecdysozoa</taxon>
        <taxon>Arthropoda</taxon>
        <taxon>Crustacea</taxon>
        <taxon>Oligostraca</taxon>
        <taxon>Ostracoda</taxon>
        <taxon>Podocopa</taxon>
        <taxon>Podocopida</taxon>
        <taxon>Darwinulocopina</taxon>
        <taxon>Darwinuloidea</taxon>
        <taxon>Darwinulidae</taxon>
        <taxon>Darwinula</taxon>
    </lineage>
</organism>
<sequence length="344" mass="38865">MAKALAREMRLPPLPTVRDLLRLYKIRAAKKLSQNFLLDPRIIERIVKVSGNLNGAHVCEVGPGPGGITRALLSAGVEKILVIEKDARFLPTLEMLREAAGGRIHIIMGDVLSYNMENAFPKDMKKAWEEETPAIHLIGNLPFSVSTPLIIRWMKSVSAQNSAWTYGRVPMTLTFQKEVAERICAPVSSPQRCRLSVMCQYLCDVKHKFNIQGGSFIPAPKVDVGVVHLTPRKSPIISLPFSLIEKVVRCTFHMRQKECHHSFATLIPPALHQTLIPKIFAIAEVDPTTRPFQLTLEEFDRLCHAYNLLVEKVPEIGTYEYRAPRKERISGEDLKPQLEKLFFL</sequence>
<dbReference type="AlphaFoldDB" id="A0A7R9FR35"/>
<dbReference type="PROSITE" id="PS51689">
    <property type="entry name" value="SAM_RNA_A_N6_MT"/>
    <property type="match status" value="1"/>
</dbReference>
<dbReference type="EMBL" id="LR903370">
    <property type="protein sequence ID" value="CAD7251819.1"/>
    <property type="molecule type" value="Genomic_DNA"/>
</dbReference>
<evidence type="ECO:0000256" key="2">
    <source>
        <dbReference type="ARBA" id="ARBA00022552"/>
    </source>
</evidence>
<feature type="binding site" evidence="11">
    <location>
        <position position="140"/>
    </location>
    <ligand>
        <name>S-adenosyl-L-methionine</name>
        <dbReference type="ChEBI" id="CHEBI:59789"/>
    </ligand>
</feature>
<dbReference type="EC" id="2.1.1.-" evidence="12"/>
<dbReference type="InterPro" id="IPR023165">
    <property type="entry name" value="rRNA_Ade_diMease-like_C"/>
</dbReference>
<keyword evidence="2 12" id="KW-0698">rRNA processing</keyword>
<dbReference type="GO" id="GO:0034246">
    <property type="term" value="F:mitochondrial transcription factor activity"/>
    <property type="evidence" value="ECO:0007669"/>
    <property type="project" value="TreeGrafter"/>
</dbReference>
<keyword evidence="9" id="KW-0496">Mitochondrion</keyword>
<dbReference type="SUPFAM" id="SSF53335">
    <property type="entry name" value="S-adenosyl-L-methionine-dependent methyltransferases"/>
    <property type="match status" value="1"/>
</dbReference>
<dbReference type="GO" id="GO:0003723">
    <property type="term" value="F:RNA binding"/>
    <property type="evidence" value="ECO:0007669"/>
    <property type="project" value="UniProtKB-UniRule"/>
</dbReference>
<reference evidence="14" key="1">
    <citation type="submission" date="2020-11" db="EMBL/GenBank/DDBJ databases">
        <authorList>
            <person name="Tran Van P."/>
        </authorList>
    </citation>
    <scope>NUCLEOTIDE SEQUENCE</scope>
</reference>
<evidence type="ECO:0000256" key="11">
    <source>
        <dbReference type="PROSITE-ProRule" id="PRU01026"/>
    </source>
</evidence>
<accession>A0A7R9FR35</accession>
<evidence type="ECO:0000256" key="6">
    <source>
        <dbReference type="ARBA" id="ARBA00022884"/>
    </source>
</evidence>
<evidence type="ECO:0000256" key="9">
    <source>
        <dbReference type="ARBA" id="ARBA00023128"/>
    </source>
</evidence>
<feature type="binding site" evidence="11">
    <location>
        <position position="37"/>
    </location>
    <ligand>
        <name>S-adenosyl-L-methionine</name>
        <dbReference type="ChEBI" id="CHEBI:59789"/>
    </ligand>
</feature>
<evidence type="ECO:0000313" key="15">
    <source>
        <dbReference type="Proteomes" id="UP000677054"/>
    </source>
</evidence>
<keyword evidence="7" id="KW-0809">Transit peptide</keyword>
<keyword evidence="5 11" id="KW-0949">S-adenosyl-L-methionine</keyword>
<dbReference type="NCBIfam" id="TIGR00755">
    <property type="entry name" value="ksgA"/>
    <property type="match status" value="1"/>
</dbReference>
<comment type="similarity">
    <text evidence="11 12">Belongs to the class I-like SAM-binding methyltransferase superfamily. rRNA adenine N(6)-methyltransferase family.</text>
</comment>
<feature type="binding site" evidence="11">
    <location>
        <position position="84"/>
    </location>
    <ligand>
        <name>S-adenosyl-L-methionine</name>
        <dbReference type="ChEBI" id="CHEBI:59789"/>
    </ligand>
</feature>
<dbReference type="GO" id="GO:0006391">
    <property type="term" value="P:transcription initiation at mitochondrial promoter"/>
    <property type="evidence" value="ECO:0007669"/>
    <property type="project" value="TreeGrafter"/>
</dbReference>
<dbReference type="EMBL" id="CAJPEV010003853">
    <property type="protein sequence ID" value="CAG0900669.1"/>
    <property type="molecule type" value="Genomic_DNA"/>
</dbReference>
<feature type="domain" description="Ribosomal RNA adenine methylase transferase N-terminal" evidence="13">
    <location>
        <begin position="42"/>
        <end position="233"/>
    </location>
</feature>
<dbReference type="Pfam" id="PF00398">
    <property type="entry name" value="RrnaAD"/>
    <property type="match status" value="1"/>
</dbReference>
<dbReference type="GO" id="GO:0005759">
    <property type="term" value="C:mitochondrial matrix"/>
    <property type="evidence" value="ECO:0007669"/>
    <property type="project" value="TreeGrafter"/>
</dbReference>
<feature type="binding site" evidence="11">
    <location>
        <position position="62"/>
    </location>
    <ligand>
        <name>S-adenosyl-L-methionine</name>
        <dbReference type="ChEBI" id="CHEBI:59789"/>
    </ligand>
</feature>
<keyword evidence="10" id="KW-0804">Transcription</keyword>
<evidence type="ECO:0000256" key="3">
    <source>
        <dbReference type="ARBA" id="ARBA00022603"/>
    </source>
</evidence>
<proteinExistence type="inferred from homology"/>
<dbReference type="InterPro" id="IPR001737">
    <property type="entry name" value="KsgA/Erm"/>
</dbReference>
<evidence type="ECO:0000256" key="1">
    <source>
        <dbReference type="ARBA" id="ARBA00004173"/>
    </source>
</evidence>
<dbReference type="SMART" id="SM00650">
    <property type="entry name" value="rADc"/>
    <property type="match status" value="1"/>
</dbReference>
<dbReference type="CDD" id="cd02440">
    <property type="entry name" value="AdoMet_MTases"/>
    <property type="match status" value="1"/>
</dbReference>
<comment type="subcellular location">
    <subcellularLocation>
        <location evidence="1">Mitochondrion</location>
    </subcellularLocation>
</comment>
<dbReference type="InterPro" id="IPR020598">
    <property type="entry name" value="rRNA_Ade_methylase_Trfase_N"/>
</dbReference>
<feature type="binding site" evidence="11">
    <location>
        <position position="35"/>
    </location>
    <ligand>
        <name>S-adenosyl-L-methionine</name>
        <dbReference type="ChEBI" id="CHEBI:59789"/>
    </ligand>
</feature>
<dbReference type="OrthoDB" id="16079at2759"/>
<keyword evidence="6 11" id="KW-0694">RNA-binding</keyword>
<evidence type="ECO:0000256" key="10">
    <source>
        <dbReference type="ARBA" id="ARBA00023163"/>
    </source>
</evidence>
<keyword evidence="4 11" id="KW-0808">Transferase</keyword>